<dbReference type="Proteomes" id="UP000094068">
    <property type="component" value="Unassembled WGS sequence"/>
</dbReference>
<sequence length="122" mass="14102">MDFIFNNLFYIAYISMVVLYGSLSPSQLTPSAKKTFHLFGLSIVLVISLDMTSFILGFKYHFLKDFLLYAQVICMFVILFQLKKSSLNKINIYSYLFTLICLSGYTIYSVIQLWGFLNIVTL</sequence>
<keyword evidence="1" id="KW-0472">Membrane</keyword>
<dbReference type="RefSeq" id="WP_069646845.1">
    <property type="nucleotide sequence ID" value="NZ_MIJZ01000015.1"/>
</dbReference>
<proteinExistence type="predicted"/>
<comment type="caution">
    <text evidence="2">The sequence shown here is derived from an EMBL/GenBank/DDBJ whole genome shotgun (WGS) entry which is preliminary data.</text>
</comment>
<dbReference type="STRING" id="903984.BCR21_12410"/>
<gene>
    <name evidence="2" type="ORF">BCR21_12410</name>
</gene>
<keyword evidence="1" id="KW-0812">Transmembrane</keyword>
<dbReference type="OrthoDB" id="9890136at2"/>
<feature type="transmembrane region" description="Helical" evidence="1">
    <location>
        <begin position="94"/>
        <end position="117"/>
    </location>
</feature>
<evidence type="ECO:0000313" key="2">
    <source>
        <dbReference type="EMBL" id="OEG10148.1"/>
    </source>
</evidence>
<feature type="transmembrane region" description="Helical" evidence="1">
    <location>
        <begin position="35"/>
        <end position="60"/>
    </location>
</feature>
<feature type="transmembrane region" description="Helical" evidence="1">
    <location>
        <begin position="66"/>
        <end position="82"/>
    </location>
</feature>
<organism evidence="2 3">
    <name type="scientific">Enterococcus ureasiticus</name>
    <dbReference type="NCBI Taxonomy" id="903984"/>
    <lineage>
        <taxon>Bacteria</taxon>
        <taxon>Bacillati</taxon>
        <taxon>Bacillota</taxon>
        <taxon>Bacilli</taxon>
        <taxon>Lactobacillales</taxon>
        <taxon>Enterococcaceae</taxon>
        <taxon>Enterococcus</taxon>
    </lineage>
</organism>
<dbReference type="EMBL" id="MIJZ01000015">
    <property type="protein sequence ID" value="OEG10148.1"/>
    <property type="molecule type" value="Genomic_DNA"/>
</dbReference>
<evidence type="ECO:0000313" key="3">
    <source>
        <dbReference type="Proteomes" id="UP000094068"/>
    </source>
</evidence>
<feature type="transmembrane region" description="Helical" evidence="1">
    <location>
        <begin position="6"/>
        <end position="23"/>
    </location>
</feature>
<protein>
    <submittedName>
        <fullName evidence="2">Uncharacterized protein</fullName>
    </submittedName>
</protein>
<keyword evidence="3" id="KW-1185">Reference proteome</keyword>
<evidence type="ECO:0000256" key="1">
    <source>
        <dbReference type="SAM" id="Phobius"/>
    </source>
</evidence>
<reference evidence="3" key="1">
    <citation type="submission" date="2016-09" db="EMBL/GenBank/DDBJ databases">
        <authorList>
            <person name="Gulvik C.A."/>
        </authorList>
    </citation>
    <scope>NUCLEOTIDE SEQUENCE [LARGE SCALE GENOMIC DNA]</scope>
    <source>
        <strain evidence="3">DSM 23328</strain>
    </source>
</reference>
<keyword evidence="1" id="KW-1133">Transmembrane helix</keyword>
<dbReference type="AlphaFoldDB" id="A0A1E5GBR6"/>
<name>A0A1E5GBR6_9ENTE</name>
<accession>A0A1E5GBR6</accession>